<proteinExistence type="predicted"/>
<dbReference type="InterPro" id="IPR021102">
    <property type="entry name" value="PNGase_A"/>
</dbReference>
<dbReference type="RefSeq" id="XP_039144492.1">
    <property type="nucleotide sequence ID" value="XM_039288558.1"/>
</dbReference>
<dbReference type="InterPro" id="IPR056948">
    <property type="entry name" value="PNGaseA_N"/>
</dbReference>
<keyword evidence="3" id="KW-1185">Reference proteome</keyword>
<sequence>MNHPFFLLLFLILLFFNGEAVVMPMNSGTLEHIDPTLPSARAGQEPKCSVLVLRHEFANTLGHPPATANFSQPEECPHPWSRVVLELAVSATDIQKGRMAAVWIDGAEILRMSTPVPMAPGAFWRVEKDVTRYEALLLRLSSVNGGALSMMLENSNKTLPGVYHANVTLHFYRGVFADARQGYTAHPSVKGLYSQPANLIYPISQDCYGNGFWFRINNESHVPVSSIAIPRNTYRAVLEIFASHHSDDEFWYTKPFRSTYSQNKADNHMTTIKGNGAFRQLYATIDGKFVGGHIPFAVIYPGAINPYFWSPVAAIGAFDIPSYDLDITPFLGMLLDGQLHEVGLGVREATSHWLASANLHLWIDPVSDNVEAGLSVYRAPRLRIHRHAEWHDENGSSDVSTDGIMRFAGWVVSSKGNLTTTVRMKVRFRSKVEMHEHGSAKTVEMIHKSRTTLGVRRGVKSLGHSDMFVEAPLHLQTMRVPAPAGGVYEKTRLTHQLKEWVYVDNKEMSGTSAVTDRQEVEGSALLHGGEPVWGSGSMKSSYKYRDAEECHIRVVNTEAGVVKFDATSRSCSAVADV</sequence>
<evidence type="ECO:0000313" key="4">
    <source>
        <dbReference type="RefSeq" id="XP_039144492.1"/>
    </source>
</evidence>
<reference evidence="4" key="1">
    <citation type="submission" date="2025-08" db="UniProtKB">
        <authorList>
            <consortium name="RefSeq"/>
        </authorList>
    </citation>
    <scope>IDENTIFICATION</scope>
</reference>
<name>A0AB40D1C7_DIOCR</name>
<keyword evidence="1" id="KW-0732">Signal</keyword>
<evidence type="ECO:0000259" key="2">
    <source>
        <dbReference type="Pfam" id="PF12222"/>
    </source>
</evidence>
<dbReference type="Proteomes" id="UP001515500">
    <property type="component" value="Chromosome 18"/>
</dbReference>
<feature type="signal peptide" evidence="1">
    <location>
        <begin position="1"/>
        <end position="20"/>
    </location>
</feature>
<evidence type="ECO:0000313" key="3">
    <source>
        <dbReference type="Proteomes" id="UP001515500"/>
    </source>
</evidence>
<evidence type="ECO:0000256" key="1">
    <source>
        <dbReference type="SAM" id="SignalP"/>
    </source>
</evidence>
<dbReference type="GeneID" id="120281865"/>
<feature type="domain" description="Peptide N-acetyl-beta-D-glucosaminyl asparaginase amidase A N-terminal" evidence="2">
    <location>
        <begin position="43"/>
        <end position="377"/>
    </location>
</feature>
<dbReference type="PANTHER" id="PTHR31104">
    <property type="entry name" value="PEPTIDE-N4-(N-ACETYL-BETA-GLUCOSAMINYL)ASPARAGINE AMIDASE A PROTEIN"/>
    <property type="match status" value="1"/>
</dbReference>
<feature type="chain" id="PRO_5044335367" evidence="1">
    <location>
        <begin position="21"/>
        <end position="577"/>
    </location>
</feature>
<dbReference type="AlphaFoldDB" id="A0AB40D1C7"/>
<accession>A0AB40D1C7</accession>
<gene>
    <name evidence="4" type="primary">LOC120281865</name>
</gene>
<organism evidence="3 4">
    <name type="scientific">Dioscorea cayennensis subsp. rotundata</name>
    <name type="common">White Guinea yam</name>
    <name type="synonym">Dioscorea rotundata</name>
    <dbReference type="NCBI Taxonomy" id="55577"/>
    <lineage>
        <taxon>Eukaryota</taxon>
        <taxon>Viridiplantae</taxon>
        <taxon>Streptophyta</taxon>
        <taxon>Embryophyta</taxon>
        <taxon>Tracheophyta</taxon>
        <taxon>Spermatophyta</taxon>
        <taxon>Magnoliopsida</taxon>
        <taxon>Liliopsida</taxon>
        <taxon>Dioscoreales</taxon>
        <taxon>Dioscoreaceae</taxon>
        <taxon>Dioscorea</taxon>
    </lineage>
</organism>
<protein>
    <submittedName>
        <fullName evidence="4">Peptide-N4-(N-acetyl-beta- glucosaminyl)asparagine amidase A-like</fullName>
    </submittedName>
</protein>
<dbReference type="Pfam" id="PF12222">
    <property type="entry name" value="PNGaseA"/>
    <property type="match status" value="1"/>
</dbReference>